<keyword evidence="4" id="KW-0175">Coiled coil</keyword>
<dbReference type="SMART" id="SM00283">
    <property type="entry name" value="MA"/>
    <property type="match status" value="1"/>
</dbReference>
<dbReference type="PANTHER" id="PTHR43531">
    <property type="entry name" value="PROTEIN ICFG"/>
    <property type="match status" value="1"/>
</dbReference>
<dbReference type="PATRIC" id="fig|76731.3.peg.2325"/>
<keyword evidence="8" id="KW-1185">Reference proteome</keyword>
<dbReference type="KEGG" id="rdp:RD2015_2272"/>
<dbReference type="Gene3D" id="6.10.340.10">
    <property type="match status" value="1"/>
</dbReference>
<dbReference type="SUPFAM" id="SSF58104">
    <property type="entry name" value="Methyl-accepting chemotaxis protein (MCP) signaling domain"/>
    <property type="match status" value="1"/>
</dbReference>
<evidence type="ECO:0000256" key="1">
    <source>
        <dbReference type="ARBA" id="ARBA00004370"/>
    </source>
</evidence>
<keyword evidence="6" id="KW-0472">Membrane</keyword>
<dbReference type="InterPro" id="IPR051310">
    <property type="entry name" value="MCP_chemotaxis"/>
</dbReference>
<dbReference type="PROSITE" id="PS50111">
    <property type="entry name" value="CHEMOTAXIS_TRANSDUC_2"/>
    <property type="match status" value="1"/>
</dbReference>
<dbReference type="CDD" id="cd19411">
    <property type="entry name" value="MCP2201-like_sensor"/>
    <property type="match status" value="1"/>
</dbReference>
<dbReference type="InterPro" id="IPR004090">
    <property type="entry name" value="Chemotax_Me-accpt_rcpt"/>
</dbReference>
<feature type="compositionally biased region" description="Polar residues" evidence="5">
    <location>
        <begin position="311"/>
        <end position="324"/>
    </location>
</feature>
<dbReference type="Pfam" id="PF12729">
    <property type="entry name" value="4HB_MCP_1"/>
    <property type="match status" value="1"/>
</dbReference>
<keyword evidence="6" id="KW-0812">Transmembrane</keyword>
<dbReference type="PRINTS" id="PR00260">
    <property type="entry name" value="CHEMTRNSDUCR"/>
</dbReference>
<dbReference type="Pfam" id="PF00015">
    <property type="entry name" value="MCPsignal"/>
    <property type="match status" value="1"/>
</dbReference>
<keyword evidence="2" id="KW-0488">Methylation</keyword>
<reference evidence="7 8" key="1">
    <citation type="submission" date="2015-12" db="EMBL/GenBank/DDBJ databases">
        <title>Complete genome of Roseateles depolymerans KCTC 42856.</title>
        <authorList>
            <person name="Kim K.M."/>
        </authorList>
    </citation>
    <scope>NUCLEOTIDE SEQUENCE [LARGE SCALE GENOMIC DNA]</scope>
    <source>
        <strain evidence="7 8">KCTC 42856</strain>
    </source>
</reference>
<dbReference type="RefSeq" id="WP_058934976.1">
    <property type="nucleotide sequence ID" value="NZ_CP013729.1"/>
</dbReference>
<proteinExistence type="inferred from homology"/>
<dbReference type="Proteomes" id="UP000060699">
    <property type="component" value="Chromosome"/>
</dbReference>
<dbReference type="Pfam" id="PF00672">
    <property type="entry name" value="HAMP"/>
    <property type="match status" value="1"/>
</dbReference>
<feature type="region of interest" description="Disordered" evidence="5">
    <location>
        <begin position="304"/>
        <end position="324"/>
    </location>
</feature>
<comment type="subcellular location">
    <subcellularLocation>
        <location evidence="1">Membrane</location>
    </subcellularLocation>
</comment>
<gene>
    <name evidence="7" type="ORF">RD2015_2272</name>
</gene>
<dbReference type="EMBL" id="CP013729">
    <property type="protein sequence ID" value="ALV06743.1"/>
    <property type="molecule type" value="Genomic_DNA"/>
</dbReference>
<evidence type="ECO:0000313" key="7">
    <source>
        <dbReference type="EMBL" id="ALV06743.1"/>
    </source>
</evidence>
<comment type="similarity">
    <text evidence="3">Belongs to the methyl-accepting chemotaxis (MCP) protein family.</text>
</comment>
<dbReference type="GO" id="GO:0006935">
    <property type="term" value="P:chemotaxis"/>
    <property type="evidence" value="ECO:0007669"/>
    <property type="project" value="InterPro"/>
</dbReference>
<evidence type="ECO:0000313" key="8">
    <source>
        <dbReference type="Proteomes" id="UP000060699"/>
    </source>
</evidence>
<evidence type="ECO:0000256" key="6">
    <source>
        <dbReference type="SAM" id="Phobius"/>
    </source>
</evidence>
<dbReference type="InterPro" id="IPR047347">
    <property type="entry name" value="YvaQ-like_sensor"/>
</dbReference>
<dbReference type="FunFam" id="1.10.287.950:FF:000001">
    <property type="entry name" value="Methyl-accepting chemotaxis sensory transducer"/>
    <property type="match status" value="1"/>
</dbReference>
<dbReference type="GO" id="GO:0004888">
    <property type="term" value="F:transmembrane signaling receptor activity"/>
    <property type="evidence" value="ECO:0007669"/>
    <property type="project" value="InterPro"/>
</dbReference>
<evidence type="ECO:0000256" key="2">
    <source>
        <dbReference type="ARBA" id="ARBA00022481"/>
    </source>
</evidence>
<dbReference type="PANTHER" id="PTHR43531:SF14">
    <property type="entry name" value="METHYL-ACCEPTING CHEMOTAXIS PROTEIN I-RELATED"/>
    <property type="match status" value="1"/>
</dbReference>
<dbReference type="InterPro" id="IPR024478">
    <property type="entry name" value="HlyB_4HB_MCP"/>
</dbReference>
<dbReference type="CDD" id="cd06225">
    <property type="entry name" value="HAMP"/>
    <property type="match status" value="1"/>
</dbReference>
<dbReference type="Gene3D" id="1.10.287.950">
    <property type="entry name" value="Methyl-accepting chemotaxis protein"/>
    <property type="match status" value="1"/>
</dbReference>
<evidence type="ECO:0000256" key="3">
    <source>
        <dbReference type="ARBA" id="ARBA00029447"/>
    </source>
</evidence>
<dbReference type="OrthoDB" id="5441488at2"/>
<dbReference type="GO" id="GO:0007165">
    <property type="term" value="P:signal transduction"/>
    <property type="evidence" value="ECO:0007669"/>
    <property type="project" value="InterPro"/>
</dbReference>
<dbReference type="InterPro" id="IPR003660">
    <property type="entry name" value="HAMP_dom"/>
</dbReference>
<dbReference type="PROSITE" id="PS50885">
    <property type="entry name" value="HAMP"/>
    <property type="match status" value="1"/>
</dbReference>
<dbReference type="GO" id="GO:0005886">
    <property type="term" value="C:plasma membrane"/>
    <property type="evidence" value="ECO:0007669"/>
    <property type="project" value="TreeGrafter"/>
</dbReference>
<dbReference type="STRING" id="76731.RD2015_2272"/>
<dbReference type="AlphaFoldDB" id="A0A0U3LP78"/>
<keyword evidence="6" id="KW-1133">Transmembrane helix</keyword>
<dbReference type="InterPro" id="IPR004089">
    <property type="entry name" value="MCPsignal_dom"/>
</dbReference>
<organism evidence="7 8">
    <name type="scientific">Roseateles depolymerans</name>
    <dbReference type="NCBI Taxonomy" id="76731"/>
    <lineage>
        <taxon>Bacteria</taxon>
        <taxon>Pseudomonadati</taxon>
        <taxon>Pseudomonadota</taxon>
        <taxon>Betaproteobacteria</taxon>
        <taxon>Burkholderiales</taxon>
        <taxon>Sphaerotilaceae</taxon>
        <taxon>Roseateles</taxon>
    </lineage>
</organism>
<sequence length="524" mass="55425">MKLLSLKVKTKLWAGFGLMALIVALVAGAALVWLDHANSRFQDYLDGVGYRQRLVSELETATKSRAIAARNLVLVSTADDRRLEYAAVTEAHKAVQDSLDKLKKDMSDPTATAKDRDLFAAVASVEEKYGPVALSIVAMAQQGQRDEAITKMNNECRPLLAALLKATKDFIAYEDQRAASETADATARLAQDRWMLGISALVAALAAGVLGWLISRAVTRPLSHAISLAQSVAQGDLRQEIEVSGQDEMAQLLAALRAMSDNLSGMVTNVREAADGIATASSQIAIGNQDLSARTESQASALQQTASSMAHMTSTVQHSAATSRKATDLASEAAKVAGQGGEVVGRVISTMEAINGSSRRIHDIIGVIDGIAFQTNILALNAAVEAARAGEQGRGFAVVAGEVRALAQRSANAAKEIKTLISDSVEKVDAGGALVNEAGRTMEDIVRQVRTVTELMTDINQSSEQQSTGIGEVNAAVSAIDQGTQQNAALVEESAAAAESLRQQAQALTEMISRFKLRDGLRMA</sequence>
<feature type="coiled-coil region" evidence="4">
    <location>
        <begin position="491"/>
        <end position="518"/>
    </location>
</feature>
<dbReference type="CDD" id="cd11386">
    <property type="entry name" value="MCP_signal"/>
    <property type="match status" value="1"/>
</dbReference>
<protein>
    <submittedName>
        <fullName evidence="7">Methyl-accepting chemotaxis protein</fullName>
    </submittedName>
</protein>
<evidence type="ECO:0000256" key="5">
    <source>
        <dbReference type="SAM" id="MobiDB-lite"/>
    </source>
</evidence>
<evidence type="ECO:0000256" key="4">
    <source>
        <dbReference type="SAM" id="Coils"/>
    </source>
</evidence>
<dbReference type="SMART" id="SM00304">
    <property type="entry name" value="HAMP"/>
    <property type="match status" value="1"/>
</dbReference>
<name>A0A0U3LP78_9BURK</name>
<accession>A0A0U3LP78</accession>
<feature type="transmembrane region" description="Helical" evidence="6">
    <location>
        <begin position="12"/>
        <end position="34"/>
    </location>
</feature>